<protein>
    <submittedName>
        <fullName evidence="8">Two component transcriptional regulator, LuxR family</fullName>
    </submittedName>
</protein>
<dbReference type="InterPro" id="IPR011006">
    <property type="entry name" value="CheY-like_superfamily"/>
</dbReference>
<dbReference type="STRING" id="471853.Bcav_3891"/>
<dbReference type="GO" id="GO:0000160">
    <property type="term" value="P:phosphorelay signal transduction system"/>
    <property type="evidence" value="ECO:0007669"/>
    <property type="project" value="InterPro"/>
</dbReference>
<evidence type="ECO:0000256" key="1">
    <source>
        <dbReference type="ARBA" id="ARBA00022553"/>
    </source>
</evidence>
<dbReference type="PROSITE" id="PS00622">
    <property type="entry name" value="HTH_LUXR_1"/>
    <property type="match status" value="1"/>
</dbReference>
<keyword evidence="1 5" id="KW-0597">Phosphoprotein</keyword>
<keyword evidence="9" id="KW-1185">Reference proteome</keyword>
<dbReference type="GO" id="GO:0006355">
    <property type="term" value="P:regulation of DNA-templated transcription"/>
    <property type="evidence" value="ECO:0007669"/>
    <property type="project" value="InterPro"/>
</dbReference>
<evidence type="ECO:0000256" key="5">
    <source>
        <dbReference type="PROSITE-ProRule" id="PRU00169"/>
    </source>
</evidence>
<dbReference type="PROSITE" id="PS50110">
    <property type="entry name" value="RESPONSE_REGULATORY"/>
    <property type="match status" value="1"/>
</dbReference>
<evidence type="ECO:0000256" key="2">
    <source>
        <dbReference type="ARBA" id="ARBA00023015"/>
    </source>
</evidence>
<dbReference type="SMART" id="SM00448">
    <property type="entry name" value="REC"/>
    <property type="match status" value="1"/>
</dbReference>
<feature type="domain" description="Response regulatory" evidence="7">
    <location>
        <begin position="3"/>
        <end position="120"/>
    </location>
</feature>
<feature type="modified residue" description="4-aspartylphosphate" evidence="5">
    <location>
        <position position="53"/>
    </location>
</feature>
<dbReference type="InterPro" id="IPR000792">
    <property type="entry name" value="Tscrpt_reg_LuxR_C"/>
</dbReference>
<evidence type="ECO:0000313" key="8">
    <source>
        <dbReference type="EMBL" id="ACQ82133.1"/>
    </source>
</evidence>
<reference evidence="8 9" key="1">
    <citation type="journal article" date="2009" name="Stand. Genomic Sci.">
        <title>Complete genome sequence of Beutenbergia cavernae type strain (HKI 0122).</title>
        <authorList>
            <person name="Land M."/>
            <person name="Pukall R."/>
            <person name="Abt B."/>
            <person name="Goker M."/>
            <person name="Rohde M."/>
            <person name="Glavina Del Rio T."/>
            <person name="Tice H."/>
            <person name="Copeland A."/>
            <person name="Cheng J.F."/>
            <person name="Lucas S."/>
            <person name="Chen F."/>
            <person name="Nolan M."/>
            <person name="Bruce D."/>
            <person name="Goodwin L."/>
            <person name="Pitluck S."/>
            <person name="Ivanova N."/>
            <person name="Mavromatis K."/>
            <person name="Ovchinnikova G."/>
            <person name="Pati A."/>
            <person name="Chen A."/>
            <person name="Palaniappan K."/>
            <person name="Hauser L."/>
            <person name="Chang Y.J."/>
            <person name="Jefferies C.C."/>
            <person name="Saunders E."/>
            <person name="Brettin T."/>
            <person name="Detter J.C."/>
            <person name="Han C."/>
            <person name="Chain P."/>
            <person name="Bristow J."/>
            <person name="Eisen J.A."/>
            <person name="Markowitz V."/>
            <person name="Hugenholtz P."/>
            <person name="Kyrpides N.C."/>
            <person name="Klenk H.P."/>
            <person name="Lapidus A."/>
        </authorList>
    </citation>
    <scope>NUCLEOTIDE SEQUENCE [LARGE SCALE GENOMIC DNA]</scope>
    <source>
        <strain evidence="9">ATCC BAA-8 / DSM 12333 / NBRC 16432</strain>
    </source>
</reference>
<gene>
    <name evidence="8" type="ordered locus">Bcav_3891</name>
</gene>
<dbReference type="Pfam" id="PF00072">
    <property type="entry name" value="Response_reg"/>
    <property type="match status" value="1"/>
</dbReference>
<dbReference type="AlphaFoldDB" id="C5C4K9"/>
<dbReference type="EMBL" id="CP001618">
    <property type="protein sequence ID" value="ACQ82133.1"/>
    <property type="molecule type" value="Genomic_DNA"/>
</dbReference>
<evidence type="ECO:0000256" key="3">
    <source>
        <dbReference type="ARBA" id="ARBA00023125"/>
    </source>
</evidence>
<keyword evidence="2" id="KW-0805">Transcription regulation</keyword>
<dbReference type="eggNOG" id="COG2197">
    <property type="taxonomic scope" value="Bacteria"/>
</dbReference>
<keyword evidence="4" id="KW-0804">Transcription</keyword>
<dbReference type="OrthoDB" id="9808843at2"/>
<organism evidence="8 9">
    <name type="scientific">Beutenbergia cavernae (strain ATCC BAA-8 / DSM 12333 / CCUG 43141 / JCM 11478 / NBRC 16432 / NCIMB 13614 / HKI 0122)</name>
    <dbReference type="NCBI Taxonomy" id="471853"/>
    <lineage>
        <taxon>Bacteria</taxon>
        <taxon>Bacillati</taxon>
        <taxon>Actinomycetota</taxon>
        <taxon>Actinomycetes</taxon>
        <taxon>Micrococcales</taxon>
        <taxon>Beutenbergiaceae</taxon>
        <taxon>Beutenbergia</taxon>
    </lineage>
</organism>
<dbReference type="PANTHER" id="PTHR43214:SF24">
    <property type="entry name" value="TRANSCRIPTIONAL REGULATORY PROTEIN NARL-RELATED"/>
    <property type="match status" value="1"/>
</dbReference>
<proteinExistence type="predicted"/>
<name>C5C4K9_BEUC1</name>
<dbReference type="Pfam" id="PF00196">
    <property type="entry name" value="GerE"/>
    <property type="match status" value="1"/>
</dbReference>
<evidence type="ECO:0000259" key="6">
    <source>
        <dbReference type="PROSITE" id="PS50043"/>
    </source>
</evidence>
<dbReference type="InterPro" id="IPR001789">
    <property type="entry name" value="Sig_transdc_resp-reg_receiver"/>
</dbReference>
<accession>C5C4K9</accession>
<dbReference type="InterPro" id="IPR058245">
    <property type="entry name" value="NreC/VraR/RcsB-like_REC"/>
</dbReference>
<dbReference type="RefSeq" id="WP_015884370.1">
    <property type="nucleotide sequence ID" value="NC_012669.1"/>
</dbReference>
<dbReference type="PRINTS" id="PR00038">
    <property type="entry name" value="HTHLUXR"/>
</dbReference>
<evidence type="ECO:0000259" key="7">
    <source>
        <dbReference type="PROSITE" id="PS50110"/>
    </source>
</evidence>
<evidence type="ECO:0000256" key="4">
    <source>
        <dbReference type="ARBA" id="ARBA00023163"/>
    </source>
</evidence>
<dbReference type="CDD" id="cd17535">
    <property type="entry name" value="REC_NarL-like"/>
    <property type="match status" value="1"/>
</dbReference>
<dbReference type="SUPFAM" id="SSF52172">
    <property type="entry name" value="CheY-like"/>
    <property type="match status" value="1"/>
</dbReference>
<dbReference type="PROSITE" id="PS50043">
    <property type="entry name" value="HTH_LUXR_2"/>
    <property type="match status" value="1"/>
</dbReference>
<feature type="domain" description="HTH luxR-type" evidence="6">
    <location>
        <begin position="148"/>
        <end position="213"/>
    </location>
</feature>
<dbReference type="KEGG" id="bcv:Bcav_3891"/>
<sequence length="221" mass="23382">MTRVLLVDDQAVVRAGYAVILASEGLDVVGDAASGREAVQRARELRPDVVVMDVRMPGGDGITATRELAGPGAVDPVPVLVVSTFDLDEYVFGALEAGAGGFLLKDAEPEVLAAAVRRVAAGEGLVDSTLTRRVIDEFARRRAPRSADPDALGLLSPRELEIVELLSRGSSNAEIAAALVLEPSTVKSHLSRIMTKTATRDRVQLVVWAFTHGVVAPPTPR</sequence>
<dbReference type="GO" id="GO:0003677">
    <property type="term" value="F:DNA binding"/>
    <property type="evidence" value="ECO:0007669"/>
    <property type="project" value="UniProtKB-KW"/>
</dbReference>
<dbReference type="Gene3D" id="3.40.50.2300">
    <property type="match status" value="1"/>
</dbReference>
<dbReference type="InterPro" id="IPR016032">
    <property type="entry name" value="Sig_transdc_resp-reg_C-effctor"/>
</dbReference>
<dbReference type="Proteomes" id="UP000007962">
    <property type="component" value="Chromosome"/>
</dbReference>
<evidence type="ECO:0000313" key="9">
    <source>
        <dbReference type="Proteomes" id="UP000007962"/>
    </source>
</evidence>
<dbReference type="InterPro" id="IPR039420">
    <property type="entry name" value="WalR-like"/>
</dbReference>
<dbReference type="CDD" id="cd06170">
    <property type="entry name" value="LuxR_C_like"/>
    <property type="match status" value="1"/>
</dbReference>
<dbReference type="SMART" id="SM00421">
    <property type="entry name" value="HTH_LUXR"/>
    <property type="match status" value="1"/>
</dbReference>
<dbReference type="HOGENOM" id="CLU_000445_90_10_11"/>
<dbReference type="PANTHER" id="PTHR43214">
    <property type="entry name" value="TWO-COMPONENT RESPONSE REGULATOR"/>
    <property type="match status" value="1"/>
</dbReference>
<dbReference type="SUPFAM" id="SSF46894">
    <property type="entry name" value="C-terminal effector domain of the bipartite response regulators"/>
    <property type="match status" value="1"/>
</dbReference>
<keyword evidence="3" id="KW-0238">DNA-binding</keyword>